<feature type="domain" description="Smr" evidence="8">
    <location>
        <begin position="96"/>
        <end position="171"/>
    </location>
</feature>
<dbReference type="HAMAP" id="MF_01042">
    <property type="entry name" value="SmrB"/>
    <property type="match status" value="1"/>
</dbReference>
<dbReference type="InterPro" id="IPR002625">
    <property type="entry name" value="Smr_dom"/>
</dbReference>
<dbReference type="InterPro" id="IPR022990">
    <property type="entry name" value="SmrB-like"/>
</dbReference>
<dbReference type="InterPro" id="IPR036063">
    <property type="entry name" value="Smr_dom_sf"/>
</dbReference>
<dbReference type="SMART" id="SM00463">
    <property type="entry name" value="SMR"/>
    <property type="match status" value="1"/>
</dbReference>
<dbReference type="Gene3D" id="3.30.1370.110">
    <property type="match status" value="1"/>
</dbReference>
<dbReference type="PANTHER" id="PTHR35562">
    <property type="entry name" value="DNA ENDONUCLEASE SMRA-RELATED"/>
    <property type="match status" value="1"/>
</dbReference>
<dbReference type="SUPFAM" id="SSF160443">
    <property type="entry name" value="SMR domain-like"/>
    <property type="match status" value="1"/>
</dbReference>
<keyword evidence="4 6" id="KW-0378">Hydrolase</keyword>
<dbReference type="PROSITE" id="PS50828">
    <property type="entry name" value="SMR"/>
    <property type="match status" value="1"/>
</dbReference>
<evidence type="ECO:0000313" key="10">
    <source>
        <dbReference type="Proteomes" id="UP000651977"/>
    </source>
</evidence>
<keyword evidence="2 6" id="KW-0699">rRNA-binding</keyword>
<evidence type="ECO:0000256" key="6">
    <source>
        <dbReference type="HAMAP-Rule" id="MF_01042"/>
    </source>
</evidence>
<evidence type="ECO:0000256" key="2">
    <source>
        <dbReference type="ARBA" id="ARBA00022730"/>
    </source>
</evidence>
<gene>
    <name evidence="9" type="primary">yfcN</name>
    <name evidence="6" type="synonym">smrB</name>
    <name evidence="9" type="ORF">GCM10007414_24420</name>
</gene>
<keyword evidence="10" id="KW-1185">Reference proteome</keyword>
<dbReference type="EMBL" id="BMDY01000014">
    <property type="protein sequence ID" value="GGB10168.1"/>
    <property type="molecule type" value="Genomic_DNA"/>
</dbReference>
<evidence type="ECO:0000256" key="5">
    <source>
        <dbReference type="ARBA" id="ARBA00022884"/>
    </source>
</evidence>
<evidence type="ECO:0000256" key="3">
    <source>
        <dbReference type="ARBA" id="ARBA00022759"/>
    </source>
</evidence>
<comment type="subunit">
    <text evidence="6">Associates with collided ribosomes, but not with correctly translating polysomes.</text>
</comment>
<dbReference type="Proteomes" id="UP000651977">
    <property type="component" value="Unassembled WGS sequence"/>
</dbReference>
<dbReference type="EC" id="3.1.-.-" evidence="6"/>
<keyword evidence="3 6" id="KW-0255">Endonuclease</keyword>
<evidence type="ECO:0000256" key="1">
    <source>
        <dbReference type="ARBA" id="ARBA00022722"/>
    </source>
</evidence>
<keyword evidence="5 6" id="KW-0694">RNA-binding</keyword>
<dbReference type="RefSeq" id="WP_055732045.1">
    <property type="nucleotide sequence ID" value="NZ_BMDY01000014.1"/>
</dbReference>
<protein>
    <recommendedName>
        <fullName evidence="6">Ribosome rescue factor SmrB</fullName>
        <ecNumber evidence="6">3.1.-.-</ecNumber>
    </recommendedName>
</protein>
<reference evidence="10" key="1">
    <citation type="journal article" date="2019" name="Int. J. Syst. Evol. Microbiol.">
        <title>The Global Catalogue of Microorganisms (GCM) 10K type strain sequencing project: providing services to taxonomists for standard genome sequencing and annotation.</title>
        <authorList>
            <consortium name="The Broad Institute Genomics Platform"/>
            <consortium name="The Broad Institute Genome Sequencing Center for Infectious Disease"/>
            <person name="Wu L."/>
            <person name="Ma J."/>
        </authorList>
    </citation>
    <scope>NUCLEOTIDE SEQUENCE [LARGE SCALE GENOMIC DNA]</scope>
    <source>
        <strain evidence="10">CGMCC 1.10131</strain>
    </source>
</reference>
<comment type="caution">
    <text evidence="9">The sequence shown here is derived from an EMBL/GenBank/DDBJ whole genome shotgun (WGS) entry which is preliminary data.</text>
</comment>
<dbReference type="NCBIfam" id="NF003432">
    <property type="entry name" value="PRK04946.1"/>
    <property type="match status" value="1"/>
</dbReference>
<organism evidence="9 10">
    <name type="scientific">Agarivorans gilvus</name>
    <dbReference type="NCBI Taxonomy" id="680279"/>
    <lineage>
        <taxon>Bacteria</taxon>
        <taxon>Pseudomonadati</taxon>
        <taxon>Pseudomonadota</taxon>
        <taxon>Gammaproteobacteria</taxon>
        <taxon>Alteromonadales</taxon>
        <taxon>Alteromonadaceae</taxon>
        <taxon>Agarivorans</taxon>
    </lineage>
</organism>
<name>A0ABQ1I2G6_9ALTE</name>
<evidence type="ECO:0000259" key="8">
    <source>
        <dbReference type="PROSITE" id="PS50828"/>
    </source>
</evidence>
<dbReference type="PANTHER" id="PTHR35562:SF1">
    <property type="entry name" value="UPF0115 PROTEIN YFCN"/>
    <property type="match status" value="1"/>
</dbReference>
<evidence type="ECO:0000313" key="9">
    <source>
        <dbReference type="EMBL" id="GGB10168.1"/>
    </source>
</evidence>
<evidence type="ECO:0000256" key="4">
    <source>
        <dbReference type="ARBA" id="ARBA00022801"/>
    </source>
</evidence>
<evidence type="ECO:0000256" key="7">
    <source>
        <dbReference type="SAM" id="MobiDB-lite"/>
    </source>
</evidence>
<feature type="region of interest" description="Disordered" evidence="7">
    <location>
        <begin position="20"/>
        <end position="43"/>
    </location>
</feature>
<accession>A0ABQ1I2G6</accession>
<sequence length="174" mass="20100">MKKPTDEDFAAFKQALQGVRQIKQDKISPEPTRIKKKSQQRDKQQRAVLNNHQFFFSDEYHPLLPTEGPMRWQSEQCDPYELKKLRRGDYDPEIMLDLHGLSQLQAKQEIAALIQECKQQHYHVASIMHGHGQQVLKTKVPQWLAQHPEVLAFHQAPKIYGGSSALLVLINSPN</sequence>
<proteinExistence type="inferred from homology"/>
<dbReference type="Pfam" id="PF01713">
    <property type="entry name" value="Smr"/>
    <property type="match status" value="1"/>
</dbReference>
<comment type="function">
    <text evidence="6">Acts as a ribosome collision sensor. Detects stalled/collided disomes (pairs of ribosomes where the leading ribosome is stalled and a second ribosome has collided with it) and endonucleolytically cleaves mRNA at the 5' boundary of the stalled ribosome. Stalled/collided disomes form a new interface (primarily via the 30S subunits) that binds SmrB. Cleaved mRNA becomes available for tmRNA ligation, leading to ribosomal subunit dissociation and rescue of stalled ribosomes.</text>
</comment>
<keyword evidence="1 6" id="KW-0540">Nuclease</keyword>
<comment type="similarity">
    <text evidence="6">Belongs to the SmrB family.</text>
</comment>